<dbReference type="PANTHER" id="PTHR33452">
    <property type="entry name" value="OXIDOREDUCTASE CATD-RELATED"/>
    <property type="match status" value="1"/>
</dbReference>
<organism evidence="9 10">
    <name type="scientific">Rhodococcus pyridinivorans KG-16</name>
    <dbReference type="NCBI Taxonomy" id="1441730"/>
    <lineage>
        <taxon>Bacteria</taxon>
        <taxon>Bacillati</taxon>
        <taxon>Actinomycetota</taxon>
        <taxon>Actinomycetes</taxon>
        <taxon>Mycobacteriales</taxon>
        <taxon>Nocardiaceae</taxon>
        <taxon>Rhodococcus</taxon>
    </lineage>
</organism>
<dbReference type="PANTHER" id="PTHR33452:SF1">
    <property type="entry name" value="INNER MEMBRANE PROTEIN YPHA-RELATED"/>
    <property type="match status" value="1"/>
</dbReference>
<evidence type="ECO:0000256" key="1">
    <source>
        <dbReference type="ARBA" id="ARBA00004651"/>
    </source>
</evidence>
<feature type="transmembrane region" description="Helical" evidence="8">
    <location>
        <begin position="93"/>
        <end position="111"/>
    </location>
</feature>
<protein>
    <submittedName>
        <fullName evidence="9">DoxX protein</fullName>
    </submittedName>
</protein>
<evidence type="ECO:0000313" key="9">
    <source>
        <dbReference type="EMBL" id="KSZ59342.1"/>
    </source>
</evidence>
<accession>A0A0V9UMW7</accession>
<dbReference type="InterPro" id="IPR051907">
    <property type="entry name" value="DoxX-like_oxidoreductase"/>
</dbReference>
<gene>
    <name evidence="9" type="ORF">Z045_08395</name>
</gene>
<keyword evidence="5 8" id="KW-1133">Transmembrane helix</keyword>
<reference evidence="10" key="1">
    <citation type="submission" date="2015-01" db="EMBL/GenBank/DDBJ databases">
        <title>Draft genome sequence of Rhodococcus pyridinivorans strain KG-16, a hydrocarbon-degrading bacterium.</title>
        <authorList>
            <person name="Aggarwal R.K."/>
            <person name="Dawar C."/>
        </authorList>
    </citation>
    <scope>NUCLEOTIDE SEQUENCE [LARGE SCALE GENOMIC DNA]</scope>
    <source>
        <strain evidence="10">KG-16</strain>
    </source>
</reference>
<reference evidence="9 10" key="2">
    <citation type="journal article" date="2016" name="Genome Announc.">
        <title>Draft Genome Sequence of a Versatile Hydrocarbon-Degrading Bacterium, Rhodococcus pyridinivorans Strain KG-16, Collected from Oil Fields in India.</title>
        <authorList>
            <person name="Aggarwal R.K."/>
            <person name="Dawar C."/>
            <person name="Phanindranath R."/>
            <person name="Mutnuri L."/>
            <person name="Dayal A.M."/>
        </authorList>
    </citation>
    <scope>NUCLEOTIDE SEQUENCE [LARGE SCALE GENOMIC DNA]</scope>
    <source>
        <strain evidence="9 10">KG-16</strain>
    </source>
</reference>
<dbReference type="AlphaFoldDB" id="A0A0V9UMW7"/>
<feature type="transmembrane region" description="Helical" evidence="8">
    <location>
        <begin position="232"/>
        <end position="251"/>
    </location>
</feature>
<evidence type="ECO:0000256" key="5">
    <source>
        <dbReference type="ARBA" id="ARBA00022989"/>
    </source>
</evidence>
<evidence type="ECO:0000256" key="7">
    <source>
        <dbReference type="SAM" id="MobiDB-lite"/>
    </source>
</evidence>
<dbReference type="PATRIC" id="fig|1441730.3.peg.1752"/>
<proteinExistence type="inferred from homology"/>
<keyword evidence="6 8" id="KW-0472">Membrane</keyword>
<feature type="transmembrane region" description="Helical" evidence="8">
    <location>
        <begin position="201"/>
        <end position="220"/>
    </location>
</feature>
<feature type="compositionally biased region" description="Basic and acidic residues" evidence="7">
    <location>
        <begin position="19"/>
        <end position="33"/>
    </location>
</feature>
<evidence type="ECO:0000256" key="2">
    <source>
        <dbReference type="ARBA" id="ARBA00006679"/>
    </source>
</evidence>
<feature type="transmembrane region" description="Helical" evidence="8">
    <location>
        <begin position="139"/>
        <end position="157"/>
    </location>
</feature>
<dbReference type="InterPro" id="IPR032808">
    <property type="entry name" value="DoxX"/>
</dbReference>
<comment type="subcellular location">
    <subcellularLocation>
        <location evidence="1">Cell membrane</location>
        <topology evidence="1">Multi-pass membrane protein</topology>
    </subcellularLocation>
</comment>
<evidence type="ECO:0000256" key="8">
    <source>
        <dbReference type="SAM" id="Phobius"/>
    </source>
</evidence>
<dbReference type="Pfam" id="PF07681">
    <property type="entry name" value="DoxX"/>
    <property type="match status" value="1"/>
</dbReference>
<evidence type="ECO:0000256" key="3">
    <source>
        <dbReference type="ARBA" id="ARBA00022475"/>
    </source>
</evidence>
<keyword evidence="4 8" id="KW-0812">Transmembrane</keyword>
<comment type="caution">
    <text evidence="9">The sequence shown here is derived from an EMBL/GenBank/DDBJ whole genome shotgun (WGS) entry which is preliminary data.</text>
</comment>
<feature type="transmembrane region" description="Helical" evidence="8">
    <location>
        <begin position="164"/>
        <end position="181"/>
    </location>
</feature>
<evidence type="ECO:0000313" key="10">
    <source>
        <dbReference type="Proteomes" id="UP000053060"/>
    </source>
</evidence>
<evidence type="ECO:0000256" key="4">
    <source>
        <dbReference type="ARBA" id="ARBA00022692"/>
    </source>
</evidence>
<dbReference type="EMBL" id="AZXY01000003">
    <property type="protein sequence ID" value="KSZ59342.1"/>
    <property type="molecule type" value="Genomic_DNA"/>
</dbReference>
<sequence>MADNKNGGIPDAGSSPYGDRPDERTLEMHRPRESYLGSDDDFGAGGTPLGSDAYAAPTEQMYRPEPVYGADTGGAVVAGEQAPAKVRRGTLDLGLFVLRAAVGAILVAHGLQKLVGLWNGPGLDGFESLLRDAGYRQPAVLAIVGAVGEIAAGGLLVLGLLTPFAAAAIVAIMVNAVLFKHELEPGVQFFAAESSGFEFEALLVACAVAITLTGPGRIAIDGRRGWATRPFLGSFVVLLLGVAAGVCLWIFGR</sequence>
<comment type="similarity">
    <text evidence="2">Belongs to the DoxX family.</text>
</comment>
<keyword evidence="3" id="KW-1003">Cell membrane</keyword>
<dbReference type="GO" id="GO:0005886">
    <property type="term" value="C:plasma membrane"/>
    <property type="evidence" value="ECO:0007669"/>
    <property type="project" value="UniProtKB-SubCell"/>
</dbReference>
<name>A0A0V9UMW7_9NOCA</name>
<dbReference type="RefSeq" id="WP_060651446.1">
    <property type="nucleotide sequence ID" value="NZ_AZXY01000003.1"/>
</dbReference>
<evidence type="ECO:0000256" key="6">
    <source>
        <dbReference type="ARBA" id="ARBA00023136"/>
    </source>
</evidence>
<feature type="region of interest" description="Disordered" evidence="7">
    <location>
        <begin position="1"/>
        <end position="50"/>
    </location>
</feature>
<dbReference type="Proteomes" id="UP000053060">
    <property type="component" value="Unassembled WGS sequence"/>
</dbReference>